<dbReference type="InterPro" id="IPR011990">
    <property type="entry name" value="TPR-like_helical_dom_sf"/>
</dbReference>
<evidence type="ECO:0000259" key="7">
    <source>
        <dbReference type="Pfam" id="PF14322"/>
    </source>
</evidence>
<sequence length="487" mass="55747">MKKILYILLLAYTLTGCEDFLNQLPEDTLSPDAYYNDTKELMTGLSGCYKLLQNIYSPVEMTKVLELMSDDAKDPRNTDVFHVFRKTNANSQTNIWTHNYKMIYNCNALLNILATYNGATETDRREAQAIEGECHFLRALAYFNLVRIYGDVPMVTELFANPTDAFGIGRTPVNEIYTKVVIPDLENAIANCYPKGAKELIGSEARATKGSALMMLGKVYMTMNNYAEAEKVLQRLIINKEGGEYGLMPTMHDVFQPENKFNKESIFEVNFNVSGGQACYYFQIMINDIAIRYGTTYNSAYQAEHNLMREFVKYNEDVRYKSTLDSGYVPNASPYIQAFPVKFAPEGSMRAAVKNTGTDNNFMVYRYADALLMYAECLMKSGNKVEAIKYINMVRNRSEMESLPNDHPLDIYWILHERRMELTFEGHRYFDLVRTGKAIEIISKDLMTVCDLDDKPTLEPIQEYQLLLPIPTAQIEIDQTLVQNKGY</sequence>
<reference evidence="8 9" key="1">
    <citation type="submission" date="2016-10" db="EMBL/GenBank/DDBJ databases">
        <authorList>
            <person name="Varghese N."/>
            <person name="Submissions S."/>
        </authorList>
    </citation>
    <scope>NUCLEOTIDE SEQUENCE [LARGE SCALE GENOMIC DNA]</scope>
    <source>
        <strain evidence="8 9">DSM 29073</strain>
    </source>
</reference>
<keyword evidence="5" id="KW-0998">Cell outer membrane</keyword>
<evidence type="ECO:0000256" key="5">
    <source>
        <dbReference type="ARBA" id="ARBA00023237"/>
    </source>
</evidence>
<evidence type="ECO:0000256" key="1">
    <source>
        <dbReference type="ARBA" id="ARBA00004442"/>
    </source>
</evidence>
<keyword evidence="9" id="KW-1185">Reference proteome</keyword>
<dbReference type="InterPro" id="IPR012944">
    <property type="entry name" value="SusD_RagB_dom"/>
</dbReference>
<dbReference type="Pfam" id="PF07980">
    <property type="entry name" value="SusD_RagB"/>
    <property type="match status" value="1"/>
</dbReference>
<organism evidence="8 9">
    <name type="scientific">Parabacteroides chinchillae</name>
    <dbReference type="NCBI Taxonomy" id="871327"/>
    <lineage>
        <taxon>Bacteria</taxon>
        <taxon>Pseudomonadati</taxon>
        <taxon>Bacteroidota</taxon>
        <taxon>Bacteroidia</taxon>
        <taxon>Bacteroidales</taxon>
        <taxon>Tannerellaceae</taxon>
        <taxon>Parabacteroides</taxon>
    </lineage>
</organism>
<dbReference type="CDD" id="cd08977">
    <property type="entry name" value="SusD"/>
    <property type="match status" value="1"/>
</dbReference>
<dbReference type="PROSITE" id="PS51257">
    <property type="entry name" value="PROKAR_LIPOPROTEIN"/>
    <property type="match status" value="1"/>
</dbReference>
<keyword evidence="4" id="KW-0472">Membrane</keyword>
<dbReference type="EMBL" id="FNVS01000004">
    <property type="protein sequence ID" value="SEF64130.1"/>
    <property type="molecule type" value="Genomic_DNA"/>
</dbReference>
<evidence type="ECO:0000256" key="3">
    <source>
        <dbReference type="ARBA" id="ARBA00022729"/>
    </source>
</evidence>
<protein>
    <submittedName>
        <fullName evidence="8">Starch-binding associating with outer membrane</fullName>
    </submittedName>
</protein>
<comment type="caution">
    <text evidence="8">The sequence shown here is derived from an EMBL/GenBank/DDBJ whole genome shotgun (WGS) entry which is preliminary data.</text>
</comment>
<evidence type="ECO:0000313" key="8">
    <source>
        <dbReference type="EMBL" id="SEF64130.1"/>
    </source>
</evidence>
<evidence type="ECO:0000259" key="6">
    <source>
        <dbReference type="Pfam" id="PF07980"/>
    </source>
</evidence>
<dbReference type="Gene3D" id="1.25.40.390">
    <property type="match status" value="1"/>
</dbReference>
<accession>A0A8G2BUW4</accession>
<dbReference type="SUPFAM" id="SSF48452">
    <property type="entry name" value="TPR-like"/>
    <property type="match status" value="1"/>
</dbReference>
<dbReference type="RefSeq" id="WP_099464341.1">
    <property type="nucleotide sequence ID" value="NZ_FNVS01000004.1"/>
</dbReference>
<dbReference type="InterPro" id="IPR033985">
    <property type="entry name" value="SusD-like_N"/>
</dbReference>
<dbReference type="Proteomes" id="UP000236725">
    <property type="component" value="Unassembled WGS sequence"/>
</dbReference>
<proteinExistence type="inferred from homology"/>
<keyword evidence="3" id="KW-0732">Signal</keyword>
<comment type="subcellular location">
    <subcellularLocation>
        <location evidence="1">Cell outer membrane</location>
    </subcellularLocation>
</comment>
<evidence type="ECO:0000256" key="4">
    <source>
        <dbReference type="ARBA" id="ARBA00023136"/>
    </source>
</evidence>
<dbReference type="AlphaFoldDB" id="A0A8G2BUW4"/>
<evidence type="ECO:0000256" key="2">
    <source>
        <dbReference type="ARBA" id="ARBA00006275"/>
    </source>
</evidence>
<comment type="similarity">
    <text evidence="2">Belongs to the SusD family.</text>
</comment>
<dbReference type="Pfam" id="PF14322">
    <property type="entry name" value="SusD-like_3"/>
    <property type="match status" value="1"/>
</dbReference>
<feature type="domain" description="SusD-like N-terminal" evidence="7">
    <location>
        <begin position="54"/>
        <end position="221"/>
    </location>
</feature>
<gene>
    <name evidence="8" type="ORF">SAMN05444001_1043</name>
</gene>
<name>A0A8G2BUW4_9BACT</name>
<dbReference type="GO" id="GO:0009279">
    <property type="term" value="C:cell outer membrane"/>
    <property type="evidence" value="ECO:0007669"/>
    <property type="project" value="UniProtKB-SubCell"/>
</dbReference>
<feature type="domain" description="RagB/SusD" evidence="6">
    <location>
        <begin position="308"/>
        <end position="487"/>
    </location>
</feature>
<evidence type="ECO:0000313" key="9">
    <source>
        <dbReference type="Proteomes" id="UP000236725"/>
    </source>
</evidence>